<feature type="chain" id="PRO_5031044982" evidence="1">
    <location>
        <begin position="20"/>
        <end position="356"/>
    </location>
</feature>
<dbReference type="Proteomes" id="UP000520156">
    <property type="component" value="Unassembled WGS sequence"/>
</dbReference>
<dbReference type="AlphaFoldDB" id="A0A7X1KBL2"/>
<dbReference type="RefSeq" id="WP_185682763.1">
    <property type="nucleotide sequence ID" value="NZ_JACLAU010000006.1"/>
</dbReference>
<protein>
    <submittedName>
        <fullName evidence="2">DUF1176 domain-containing protein</fullName>
    </submittedName>
</protein>
<keyword evidence="1" id="KW-0732">Signal</keyword>
<evidence type="ECO:0000313" key="3">
    <source>
        <dbReference type="Proteomes" id="UP000520156"/>
    </source>
</evidence>
<sequence>MRCAIIPALVCALLFVRSAVPPIGGAVLAAEGGVRPSRDVYKDWGIICDNGLTCTARTVAEDKESQITLVRDAGPAGRLSLQLDGLPNSRSRTLRIDGAAVALAGRAWTFAAGDVGATARSSDPATVRGLLTALGQGHRLSLGRGKPLSLNGLSAALLRMDERQGRIGTVTALARPGDRPAAAVPPLPPLPVVRAVVTRERLTAAERGALLARYRDRTTAAREATDCDPQVSDRDSAVHALGPDRAVIVTMCFAASYNPGYIVLVIGRRSDMFEQFTAPDTLAGPGPHELRTSFEMAEFDPASASLSSYGKGSPMAYTGFGSTWVWDGRRFVLTEANESLIEAMTPGDWVTTYRTR</sequence>
<proteinExistence type="predicted"/>
<feature type="signal peptide" evidence="1">
    <location>
        <begin position="1"/>
        <end position="19"/>
    </location>
</feature>
<comment type="caution">
    <text evidence="2">The sequence shown here is derived from an EMBL/GenBank/DDBJ whole genome shotgun (WGS) entry which is preliminary data.</text>
</comment>
<dbReference type="Pfam" id="PF06674">
    <property type="entry name" value="DUF1176"/>
    <property type="match status" value="1"/>
</dbReference>
<accession>A0A7X1KBL2</accession>
<evidence type="ECO:0000256" key="1">
    <source>
        <dbReference type="SAM" id="SignalP"/>
    </source>
</evidence>
<organism evidence="2 3">
    <name type="scientific">Novosphingobium aerophilum</name>
    <dbReference type="NCBI Taxonomy" id="2839843"/>
    <lineage>
        <taxon>Bacteria</taxon>
        <taxon>Pseudomonadati</taxon>
        <taxon>Pseudomonadota</taxon>
        <taxon>Alphaproteobacteria</taxon>
        <taxon>Sphingomonadales</taxon>
        <taxon>Sphingomonadaceae</taxon>
        <taxon>Novosphingobium</taxon>
    </lineage>
</organism>
<dbReference type="EMBL" id="JACLAU010000006">
    <property type="protein sequence ID" value="MBC2651349.1"/>
    <property type="molecule type" value="Genomic_DNA"/>
</dbReference>
<keyword evidence="3" id="KW-1185">Reference proteome</keyword>
<dbReference type="InterPro" id="IPR009560">
    <property type="entry name" value="DUF1176"/>
</dbReference>
<gene>
    <name evidence="2" type="ORF">H7F49_06505</name>
</gene>
<evidence type="ECO:0000313" key="2">
    <source>
        <dbReference type="EMBL" id="MBC2651349.1"/>
    </source>
</evidence>
<name>A0A7X1KBL2_9SPHN</name>
<reference evidence="2 3" key="1">
    <citation type="submission" date="2020-08" db="EMBL/GenBank/DDBJ databases">
        <title>The genome sequence of Novosphingobium flavum 4Y4.</title>
        <authorList>
            <person name="Liu Y."/>
        </authorList>
    </citation>
    <scope>NUCLEOTIDE SEQUENCE [LARGE SCALE GENOMIC DNA]</scope>
    <source>
        <strain evidence="2 3">4Y4</strain>
    </source>
</reference>